<dbReference type="EMBL" id="LMBR01000162">
    <property type="protein sequence ID" value="KUL25526.1"/>
    <property type="molecule type" value="Genomic_DNA"/>
</dbReference>
<comment type="caution">
    <text evidence="1">The sequence shown here is derived from an EMBL/GenBank/DDBJ whole genome shotgun (WGS) entry which is preliminary data.</text>
</comment>
<accession>A0A117MMH5</accession>
<dbReference type="Proteomes" id="UP000053937">
    <property type="component" value="Unassembled WGS sequence"/>
</dbReference>
<proteinExistence type="predicted"/>
<organism evidence="1 2">
    <name type="scientific">Chlorobium limicola</name>
    <dbReference type="NCBI Taxonomy" id="1092"/>
    <lineage>
        <taxon>Bacteria</taxon>
        <taxon>Pseudomonadati</taxon>
        <taxon>Chlorobiota</taxon>
        <taxon>Chlorobiia</taxon>
        <taxon>Chlorobiales</taxon>
        <taxon>Chlorobiaceae</taxon>
        <taxon>Chlorobium/Pelodictyon group</taxon>
        <taxon>Chlorobium</taxon>
    </lineage>
</organism>
<reference evidence="1 2" key="1">
    <citation type="submission" date="2015-10" db="EMBL/GenBank/DDBJ databases">
        <title>Draft Genome Sequence of Chlorobium limicola strain Frasassi Growing under Artificial Lighting in the Frasassi Cave System.</title>
        <authorList>
            <person name="Mansor M."/>
            <person name="Macalady J."/>
        </authorList>
    </citation>
    <scope>NUCLEOTIDE SEQUENCE [LARGE SCALE GENOMIC DNA]</scope>
    <source>
        <strain evidence="1 2">Frasassi</strain>
    </source>
</reference>
<gene>
    <name evidence="1" type="ORF">ASB62_06610</name>
</gene>
<evidence type="ECO:0000313" key="2">
    <source>
        <dbReference type="Proteomes" id="UP000053937"/>
    </source>
</evidence>
<sequence length="86" mass="9741">MVVLALSVCLKYTSFVWNNHVLPVKVPGYRNSSVDVDPLPEKLMLSLRRNMLFRMGGMEISLSTWESGTVVSEILLEKQNVSCIIR</sequence>
<keyword evidence="2" id="KW-1185">Reference proteome</keyword>
<dbReference type="AlphaFoldDB" id="A0A117MMH5"/>
<protein>
    <submittedName>
        <fullName evidence="1">Uncharacterized protein</fullName>
    </submittedName>
</protein>
<evidence type="ECO:0000313" key="1">
    <source>
        <dbReference type="EMBL" id="KUL25526.1"/>
    </source>
</evidence>
<name>A0A117MMH5_CHLLI</name>